<dbReference type="PROSITE" id="PS50888">
    <property type="entry name" value="BHLH"/>
    <property type="match status" value="1"/>
</dbReference>
<dbReference type="GO" id="GO:0000981">
    <property type="term" value="F:DNA-binding transcription factor activity, RNA polymerase II-specific"/>
    <property type="evidence" value="ECO:0007669"/>
    <property type="project" value="TreeGrafter"/>
</dbReference>
<evidence type="ECO:0000256" key="2">
    <source>
        <dbReference type="ARBA" id="ARBA00008289"/>
    </source>
</evidence>
<keyword evidence="6" id="KW-0804">Transcription</keyword>
<dbReference type="InterPro" id="IPR036638">
    <property type="entry name" value="HLH_DNA-bd_sf"/>
</dbReference>
<evidence type="ECO:0000259" key="10">
    <source>
        <dbReference type="PROSITE" id="PS50888"/>
    </source>
</evidence>
<evidence type="ECO:0000256" key="5">
    <source>
        <dbReference type="ARBA" id="ARBA00023159"/>
    </source>
</evidence>
<evidence type="ECO:0000256" key="7">
    <source>
        <dbReference type="ARBA" id="ARBA00023242"/>
    </source>
</evidence>
<keyword evidence="3" id="KW-0805">Transcription regulation</keyword>
<accession>A0A9D3RHI2</accession>
<feature type="compositionally biased region" description="Pro residues" evidence="9">
    <location>
        <begin position="349"/>
        <end position="371"/>
    </location>
</feature>
<feature type="region of interest" description="Disordered" evidence="9">
    <location>
        <begin position="345"/>
        <end position="411"/>
    </location>
</feature>
<evidence type="ECO:0000256" key="4">
    <source>
        <dbReference type="ARBA" id="ARBA00023125"/>
    </source>
</evidence>
<feature type="domain" description="BHLH" evidence="10">
    <location>
        <begin position="156"/>
        <end position="209"/>
    </location>
</feature>
<keyword evidence="8" id="KW-0175">Coiled coil</keyword>
<feature type="coiled-coil region" evidence="8">
    <location>
        <begin position="209"/>
        <end position="239"/>
    </location>
</feature>
<evidence type="ECO:0000313" key="12">
    <source>
        <dbReference type="Proteomes" id="UP001044222"/>
    </source>
</evidence>
<comment type="similarity">
    <text evidence="2">Belongs to the MiT/TFE family.</text>
</comment>
<gene>
    <name evidence="11" type="ORF">ANANG_G00313970</name>
</gene>
<dbReference type="SMART" id="SM00353">
    <property type="entry name" value="HLH"/>
    <property type="match status" value="1"/>
</dbReference>
<keyword evidence="4" id="KW-0238">DNA-binding</keyword>
<keyword evidence="7" id="KW-0539">Nucleus</keyword>
<dbReference type="Proteomes" id="UP001044222">
    <property type="component" value="Chromosome 19"/>
</dbReference>
<dbReference type="Gene3D" id="4.10.280.10">
    <property type="entry name" value="Helix-loop-helix DNA-binding domain"/>
    <property type="match status" value="1"/>
</dbReference>
<protein>
    <recommendedName>
        <fullName evidence="10">BHLH domain-containing protein</fullName>
    </recommendedName>
</protein>
<keyword evidence="12" id="KW-1185">Reference proteome</keyword>
<evidence type="ECO:0000256" key="1">
    <source>
        <dbReference type="ARBA" id="ARBA00004123"/>
    </source>
</evidence>
<dbReference type="GO" id="GO:0005634">
    <property type="term" value="C:nucleus"/>
    <property type="evidence" value="ECO:0007669"/>
    <property type="project" value="UniProtKB-SubCell"/>
</dbReference>
<dbReference type="EMBL" id="JAFIRN010000019">
    <property type="protein sequence ID" value="KAG5830756.1"/>
    <property type="molecule type" value="Genomic_DNA"/>
</dbReference>
<sequence>MPHLSDCSYYKMREENGVSNVQKDLESSTVHLHRAQQYLSLGSRQTGPGLLALSHVGQPLDPMPAVRNGHLPPGGDGGALGNHIPLLTLTAHDSEFPMDHVIEDFINLETDFKDEDLGCMESNILRQTNGHLSSSLLDLYGGDSEHDTRVQSKERQKKDNHNIIERRRRYNINYRIKELGTMIPKSNDPDMRWNKGSILKASVDYIKWLQKEQQQVRELENRQRRLEQANRLLLQASTAPDCPCPSSELELQAGLHCLPSVGSALGGPEPAPPQLLKVPQAPAQTLYQEGVGAEFGQPEGGGDLLSQYSDLFGAPLKREQDLDQLLMDAPLSPFGAGSLLLSCSSSSPNPSPWPRPAPPPSPCSTPPPRPPKTAVGGAASARITRMTSDLPAQCRPLSHNSMHRPARSLLP</sequence>
<evidence type="ECO:0000256" key="8">
    <source>
        <dbReference type="SAM" id="Coils"/>
    </source>
</evidence>
<dbReference type="Pfam" id="PF00010">
    <property type="entry name" value="HLH"/>
    <property type="match status" value="1"/>
</dbReference>
<dbReference type="FunFam" id="4.10.280.10:FF:000003">
    <property type="entry name" value="microphthalmia-associated transcription factor isoform X1"/>
    <property type="match status" value="1"/>
</dbReference>
<dbReference type="GO" id="GO:0046983">
    <property type="term" value="F:protein dimerization activity"/>
    <property type="evidence" value="ECO:0007669"/>
    <property type="project" value="InterPro"/>
</dbReference>
<dbReference type="PANTHER" id="PTHR45776:SF1">
    <property type="entry name" value="TRANSCRIPTION FACTOR EC"/>
    <property type="match status" value="1"/>
</dbReference>
<proteinExistence type="inferred from homology"/>
<name>A0A9D3RHI2_ANGAN</name>
<dbReference type="InterPro" id="IPR011598">
    <property type="entry name" value="bHLH_dom"/>
</dbReference>
<comment type="subcellular location">
    <subcellularLocation>
        <location evidence="1">Nucleus</location>
    </subcellularLocation>
</comment>
<reference evidence="11" key="1">
    <citation type="submission" date="2021-01" db="EMBL/GenBank/DDBJ databases">
        <title>A chromosome-scale assembly of European eel, Anguilla anguilla.</title>
        <authorList>
            <person name="Henkel C."/>
            <person name="Jong-Raadsen S.A."/>
            <person name="Dufour S."/>
            <person name="Weltzien F.-A."/>
            <person name="Palstra A.P."/>
            <person name="Pelster B."/>
            <person name="Spaink H.P."/>
            <person name="Van Den Thillart G.E."/>
            <person name="Jansen H."/>
            <person name="Zahm M."/>
            <person name="Klopp C."/>
            <person name="Cedric C."/>
            <person name="Louis A."/>
            <person name="Berthelot C."/>
            <person name="Parey E."/>
            <person name="Roest Crollius H."/>
            <person name="Montfort J."/>
            <person name="Robinson-Rechavi M."/>
            <person name="Bucao C."/>
            <person name="Bouchez O."/>
            <person name="Gislard M."/>
            <person name="Lluch J."/>
            <person name="Milhes M."/>
            <person name="Lampietro C."/>
            <person name="Lopez Roques C."/>
            <person name="Donnadieu C."/>
            <person name="Braasch I."/>
            <person name="Desvignes T."/>
            <person name="Postlethwait J."/>
            <person name="Bobe J."/>
            <person name="Guiguen Y."/>
            <person name="Dirks R."/>
        </authorList>
    </citation>
    <scope>NUCLEOTIDE SEQUENCE</scope>
    <source>
        <strain evidence="11">Tag_6206</strain>
        <tissue evidence="11">Liver</tissue>
    </source>
</reference>
<organism evidence="11 12">
    <name type="scientific">Anguilla anguilla</name>
    <name type="common">European freshwater eel</name>
    <name type="synonym">Muraena anguilla</name>
    <dbReference type="NCBI Taxonomy" id="7936"/>
    <lineage>
        <taxon>Eukaryota</taxon>
        <taxon>Metazoa</taxon>
        <taxon>Chordata</taxon>
        <taxon>Craniata</taxon>
        <taxon>Vertebrata</taxon>
        <taxon>Euteleostomi</taxon>
        <taxon>Actinopterygii</taxon>
        <taxon>Neopterygii</taxon>
        <taxon>Teleostei</taxon>
        <taxon>Anguilliformes</taxon>
        <taxon>Anguillidae</taxon>
        <taxon>Anguilla</taxon>
    </lineage>
</organism>
<evidence type="ECO:0000256" key="3">
    <source>
        <dbReference type="ARBA" id="ARBA00023015"/>
    </source>
</evidence>
<evidence type="ECO:0000256" key="6">
    <source>
        <dbReference type="ARBA" id="ARBA00023163"/>
    </source>
</evidence>
<dbReference type="PANTHER" id="PTHR45776">
    <property type="entry name" value="MIP04163P"/>
    <property type="match status" value="1"/>
</dbReference>
<keyword evidence="5" id="KW-0010">Activator</keyword>
<evidence type="ECO:0000313" key="11">
    <source>
        <dbReference type="EMBL" id="KAG5830756.1"/>
    </source>
</evidence>
<feature type="compositionally biased region" description="Basic residues" evidence="9">
    <location>
        <begin position="401"/>
        <end position="411"/>
    </location>
</feature>
<comment type="caution">
    <text evidence="11">The sequence shown here is derived from an EMBL/GenBank/DDBJ whole genome shotgun (WGS) entry which is preliminary data.</text>
</comment>
<evidence type="ECO:0000256" key="9">
    <source>
        <dbReference type="SAM" id="MobiDB-lite"/>
    </source>
</evidence>
<dbReference type="AlphaFoldDB" id="A0A9D3RHI2"/>
<dbReference type="SUPFAM" id="SSF47459">
    <property type="entry name" value="HLH, helix-loop-helix DNA-binding domain"/>
    <property type="match status" value="1"/>
</dbReference>
<dbReference type="GO" id="GO:0000978">
    <property type="term" value="F:RNA polymerase II cis-regulatory region sequence-specific DNA binding"/>
    <property type="evidence" value="ECO:0007669"/>
    <property type="project" value="TreeGrafter"/>
</dbReference>